<name>A0A4S8KQJ4_DENBC</name>
<protein>
    <submittedName>
        <fullName evidence="2">Uncharacterized protein</fullName>
    </submittedName>
</protein>
<feature type="region of interest" description="Disordered" evidence="1">
    <location>
        <begin position="95"/>
        <end position="135"/>
    </location>
</feature>
<dbReference type="Proteomes" id="UP000297245">
    <property type="component" value="Unassembled WGS sequence"/>
</dbReference>
<evidence type="ECO:0000313" key="3">
    <source>
        <dbReference type="Proteomes" id="UP000297245"/>
    </source>
</evidence>
<keyword evidence="3" id="KW-1185">Reference proteome</keyword>
<sequence length="153" mass="16722">MGCLGERARQPFVSPPLLPPPPPWVTSASEEDGQERVVHAREEEILELLRKTGRNARPPPLIETTSPIYISLAVQISFFFLVTIVRMPEPSVKHPGLPISSPNPTQKHAKTPSTSTPTPLSATAFTPTTPTPHDLHTQSAQAQIFLPSLPSHF</sequence>
<dbReference type="AlphaFoldDB" id="A0A4S8KQJ4"/>
<feature type="region of interest" description="Disordered" evidence="1">
    <location>
        <begin position="1"/>
        <end position="34"/>
    </location>
</feature>
<accession>A0A4S8KQJ4</accession>
<gene>
    <name evidence="2" type="ORF">K435DRAFT_877178</name>
</gene>
<evidence type="ECO:0000313" key="2">
    <source>
        <dbReference type="EMBL" id="THU77959.1"/>
    </source>
</evidence>
<evidence type="ECO:0000256" key="1">
    <source>
        <dbReference type="SAM" id="MobiDB-lite"/>
    </source>
</evidence>
<reference evidence="2 3" key="1">
    <citation type="journal article" date="2019" name="Nat. Ecol. Evol.">
        <title>Megaphylogeny resolves global patterns of mushroom evolution.</title>
        <authorList>
            <person name="Varga T."/>
            <person name="Krizsan K."/>
            <person name="Foldi C."/>
            <person name="Dima B."/>
            <person name="Sanchez-Garcia M."/>
            <person name="Sanchez-Ramirez S."/>
            <person name="Szollosi G.J."/>
            <person name="Szarkandi J.G."/>
            <person name="Papp V."/>
            <person name="Albert L."/>
            <person name="Andreopoulos W."/>
            <person name="Angelini C."/>
            <person name="Antonin V."/>
            <person name="Barry K.W."/>
            <person name="Bougher N.L."/>
            <person name="Buchanan P."/>
            <person name="Buyck B."/>
            <person name="Bense V."/>
            <person name="Catcheside P."/>
            <person name="Chovatia M."/>
            <person name="Cooper J."/>
            <person name="Damon W."/>
            <person name="Desjardin D."/>
            <person name="Finy P."/>
            <person name="Geml J."/>
            <person name="Haridas S."/>
            <person name="Hughes K."/>
            <person name="Justo A."/>
            <person name="Karasinski D."/>
            <person name="Kautmanova I."/>
            <person name="Kiss B."/>
            <person name="Kocsube S."/>
            <person name="Kotiranta H."/>
            <person name="LaButti K.M."/>
            <person name="Lechner B.E."/>
            <person name="Liimatainen K."/>
            <person name="Lipzen A."/>
            <person name="Lukacs Z."/>
            <person name="Mihaltcheva S."/>
            <person name="Morgado L.N."/>
            <person name="Niskanen T."/>
            <person name="Noordeloos M.E."/>
            <person name="Ohm R.A."/>
            <person name="Ortiz-Santana B."/>
            <person name="Ovrebo C."/>
            <person name="Racz N."/>
            <person name="Riley R."/>
            <person name="Savchenko A."/>
            <person name="Shiryaev A."/>
            <person name="Soop K."/>
            <person name="Spirin V."/>
            <person name="Szebenyi C."/>
            <person name="Tomsovsky M."/>
            <person name="Tulloss R.E."/>
            <person name="Uehling J."/>
            <person name="Grigoriev I.V."/>
            <person name="Vagvolgyi C."/>
            <person name="Papp T."/>
            <person name="Martin F.M."/>
            <person name="Miettinen O."/>
            <person name="Hibbett D.S."/>
            <person name="Nagy L.G."/>
        </authorList>
    </citation>
    <scope>NUCLEOTIDE SEQUENCE [LARGE SCALE GENOMIC DNA]</scope>
    <source>
        <strain evidence="2 3">CBS 962.96</strain>
    </source>
</reference>
<dbReference type="EMBL" id="ML180294">
    <property type="protein sequence ID" value="THU77959.1"/>
    <property type="molecule type" value="Genomic_DNA"/>
</dbReference>
<feature type="compositionally biased region" description="Low complexity" evidence="1">
    <location>
        <begin position="111"/>
        <end position="132"/>
    </location>
</feature>
<proteinExistence type="predicted"/>
<organism evidence="2 3">
    <name type="scientific">Dendrothele bispora (strain CBS 962.96)</name>
    <dbReference type="NCBI Taxonomy" id="1314807"/>
    <lineage>
        <taxon>Eukaryota</taxon>
        <taxon>Fungi</taxon>
        <taxon>Dikarya</taxon>
        <taxon>Basidiomycota</taxon>
        <taxon>Agaricomycotina</taxon>
        <taxon>Agaricomycetes</taxon>
        <taxon>Agaricomycetidae</taxon>
        <taxon>Agaricales</taxon>
        <taxon>Agaricales incertae sedis</taxon>
        <taxon>Dendrothele</taxon>
    </lineage>
</organism>
<feature type="compositionally biased region" description="Pro residues" evidence="1">
    <location>
        <begin position="13"/>
        <end position="24"/>
    </location>
</feature>